<keyword evidence="3" id="KW-1185">Reference proteome</keyword>
<dbReference type="AlphaFoldDB" id="A0A2T4GVP0"/>
<dbReference type="EMBL" id="PVEM01000006">
    <property type="protein sequence ID" value="PTD07626.1"/>
    <property type="molecule type" value="Genomic_DNA"/>
</dbReference>
<dbReference type="OMA" id="KQFRWVV"/>
<dbReference type="InterPro" id="IPR029498">
    <property type="entry name" value="HeLo_dom"/>
</dbReference>
<gene>
    <name evidence="2" type="ORF">FCULG_00007198</name>
</gene>
<sequence>MESAGLAIGAVALVSLFKDCIDLYSIISAARELDEDASILNIKLGVEKMLLLQWSDRVGLLDPAKFDTTFADIATRETILSILSSIKTLLSNAQALQDTYGLIKHFSLTVSPASESTPTEQFNEASENRLSRFLGEFNKFKVKHSGESIQLSRIHKAAKQFRWVVVHKDKFDGLINHLSYFNGALNSLAPRVSNSTFDLSSEDLSYVDSISQLDGIIQISVKQHPAIAKVAMAAKRNLIQHRILLRLSFARQDDQKDNINNR</sequence>
<reference evidence="2 3" key="1">
    <citation type="submission" date="2018-02" db="EMBL/GenBank/DDBJ databases">
        <title>Fusarium culmorum secondary metabolites in fungal-bacterial-plant interactions.</title>
        <authorList>
            <person name="Schmidt R."/>
        </authorList>
    </citation>
    <scope>NUCLEOTIDE SEQUENCE [LARGE SCALE GENOMIC DNA]</scope>
    <source>
        <strain evidence="2 3">PV</strain>
    </source>
</reference>
<dbReference type="InterPro" id="IPR038305">
    <property type="entry name" value="HeLo_sf"/>
</dbReference>
<protein>
    <recommendedName>
        <fullName evidence="1">Prion-inhibition and propagation HeLo domain-containing protein</fullName>
    </recommendedName>
</protein>
<comment type="caution">
    <text evidence="2">The sequence shown here is derived from an EMBL/GenBank/DDBJ whole genome shotgun (WGS) entry which is preliminary data.</text>
</comment>
<dbReference type="Proteomes" id="UP000241587">
    <property type="component" value="Unassembled WGS sequence"/>
</dbReference>
<evidence type="ECO:0000313" key="2">
    <source>
        <dbReference type="EMBL" id="PTD07626.1"/>
    </source>
</evidence>
<dbReference type="Gene3D" id="1.20.120.1020">
    <property type="entry name" value="Prion-inhibition and propagation, HeLo domain"/>
    <property type="match status" value="1"/>
</dbReference>
<proteinExistence type="predicted"/>
<dbReference type="Pfam" id="PF14479">
    <property type="entry name" value="HeLo"/>
    <property type="match status" value="1"/>
</dbReference>
<dbReference type="PANTHER" id="PTHR37542:SF1">
    <property type="entry name" value="PRION-INHIBITION AND PROPAGATION HELO DOMAIN-CONTAINING PROTEIN"/>
    <property type="match status" value="1"/>
</dbReference>
<dbReference type="OrthoDB" id="443402at2759"/>
<organism evidence="2 3">
    <name type="scientific">Fusarium culmorum</name>
    <dbReference type="NCBI Taxonomy" id="5516"/>
    <lineage>
        <taxon>Eukaryota</taxon>
        <taxon>Fungi</taxon>
        <taxon>Dikarya</taxon>
        <taxon>Ascomycota</taxon>
        <taxon>Pezizomycotina</taxon>
        <taxon>Sordariomycetes</taxon>
        <taxon>Hypocreomycetidae</taxon>
        <taxon>Hypocreales</taxon>
        <taxon>Nectriaceae</taxon>
        <taxon>Fusarium</taxon>
    </lineage>
</organism>
<accession>A0A2T4GVP0</accession>
<dbReference type="PANTHER" id="PTHR37542">
    <property type="entry name" value="HELO DOMAIN-CONTAINING PROTEIN-RELATED"/>
    <property type="match status" value="1"/>
</dbReference>
<name>A0A2T4GVP0_FUSCU</name>
<feature type="domain" description="Prion-inhibition and propagation HeLo" evidence="1">
    <location>
        <begin position="5"/>
        <end position="214"/>
    </location>
</feature>
<evidence type="ECO:0000313" key="3">
    <source>
        <dbReference type="Proteomes" id="UP000241587"/>
    </source>
</evidence>
<evidence type="ECO:0000259" key="1">
    <source>
        <dbReference type="Pfam" id="PF14479"/>
    </source>
</evidence>